<sequence length="101" mass="11067">MTEPSQDIEIEETDSKGRYVLRGESGDEAELTFSKIGTRQIIIDHTGVPDSFRGQGAGARLVARAVEDARAAGKTIIPLCPFAASQFRRHPEWADVLKKAK</sequence>
<protein>
    <submittedName>
        <fullName evidence="2">N-acetyltransferase</fullName>
    </submittedName>
</protein>
<evidence type="ECO:0000259" key="1">
    <source>
        <dbReference type="PROSITE" id="PS51729"/>
    </source>
</evidence>
<keyword evidence="2" id="KW-0808">Transferase</keyword>
<evidence type="ECO:0000313" key="2">
    <source>
        <dbReference type="EMBL" id="MVA96169.1"/>
    </source>
</evidence>
<evidence type="ECO:0000313" key="3">
    <source>
        <dbReference type="Proteomes" id="UP000463224"/>
    </source>
</evidence>
<dbReference type="InterPro" id="IPR031165">
    <property type="entry name" value="GNAT_YJDJ"/>
</dbReference>
<dbReference type="GO" id="GO:0016740">
    <property type="term" value="F:transferase activity"/>
    <property type="evidence" value="ECO:0007669"/>
    <property type="project" value="UniProtKB-KW"/>
</dbReference>
<dbReference type="Proteomes" id="UP000463224">
    <property type="component" value="Unassembled WGS sequence"/>
</dbReference>
<gene>
    <name evidence="2" type="ORF">GN330_02760</name>
</gene>
<dbReference type="PANTHER" id="PTHR31435:SF10">
    <property type="entry name" value="BSR4717 PROTEIN"/>
    <property type="match status" value="1"/>
</dbReference>
<dbReference type="CDD" id="cd04301">
    <property type="entry name" value="NAT_SF"/>
    <property type="match status" value="1"/>
</dbReference>
<proteinExistence type="predicted"/>
<dbReference type="InterPro" id="IPR016181">
    <property type="entry name" value="Acyl_CoA_acyltransferase"/>
</dbReference>
<dbReference type="RefSeq" id="WP_156711139.1">
    <property type="nucleotide sequence ID" value="NZ_WPHG01000001.1"/>
</dbReference>
<dbReference type="EMBL" id="WPHG01000001">
    <property type="protein sequence ID" value="MVA96169.1"/>
    <property type="molecule type" value="Genomic_DNA"/>
</dbReference>
<dbReference type="Pfam" id="PF14542">
    <property type="entry name" value="Acetyltransf_CG"/>
    <property type="match status" value="1"/>
</dbReference>
<keyword evidence="3" id="KW-1185">Reference proteome</keyword>
<dbReference type="PANTHER" id="PTHR31435">
    <property type="entry name" value="PROTEIN NATD1"/>
    <property type="match status" value="1"/>
</dbReference>
<accession>A0A844QEB4</accession>
<dbReference type="SUPFAM" id="SSF55729">
    <property type="entry name" value="Acyl-CoA N-acyltransferases (Nat)"/>
    <property type="match status" value="1"/>
</dbReference>
<comment type="caution">
    <text evidence="2">The sequence shown here is derived from an EMBL/GenBank/DDBJ whole genome shotgun (WGS) entry which is preliminary data.</text>
</comment>
<dbReference type="AlphaFoldDB" id="A0A844QEB4"/>
<organism evidence="2 3">
    <name type="scientific">Nitratireductor arenosus</name>
    <dbReference type="NCBI Taxonomy" id="2682096"/>
    <lineage>
        <taxon>Bacteria</taxon>
        <taxon>Pseudomonadati</taxon>
        <taxon>Pseudomonadota</taxon>
        <taxon>Alphaproteobacteria</taxon>
        <taxon>Hyphomicrobiales</taxon>
        <taxon>Phyllobacteriaceae</taxon>
        <taxon>Nitratireductor</taxon>
    </lineage>
</organism>
<feature type="domain" description="N-acetyltransferase" evidence="1">
    <location>
        <begin position="11"/>
        <end position="98"/>
    </location>
</feature>
<dbReference type="Gene3D" id="3.40.630.30">
    <property type="match status" value="1"/>
</dbReference>
<dbReference type="InterPro" id="IPR045057">
    <property type="entry name" value="Gcn5-rel_NAT"/>
</dbReference>
<dbReference type="PROSITE" id="PS51729">
    <property type="entry name" value="GNAT_YJDJ"/>
    <property type="match status" value="1"/>
</dbReference>
<reference evidence="2 3" key="1">
    <citation type="submission" date="2019-12" db="EMBL/GenBank/DDBJ databases">
        <title>Nitratireductor arenosus sp. nov., Isolated from sea sand, Jeju island, South Korea.</title>
        <authorList>
            <person name="Kim W."/>
        </authorList>
    </citation>
    <scope>NUCLEOTIDE SEQUENCE [LARGE SCALE GENOMIC DNA]</scope>
    <source>
        <strain evidence="2 3">CAU 1489</strain>
    </source>
</reference>
<name>A0A844QEB4_9HYPH</name>